<name>A0A9P8UMI2_9PEZI</name>
<protein>
    <submittedName>
        <fullName evidence="2">Uncharacterized protein</fullName>
    </submittedName>
</protein>
<dbReference type="RefSeq" id="XP_045959198.1">
    <property type="nucleotide sequence ID" value="XM_046099770.1"/>
</dbReference>
<dbReference type="Pfam" id="PF13233">
    <property type="entry name" value="Complex1_LYR_2"/>
    <property type="match status" value="1"/>
</dbReference>
<dbReference type="CDD" id="cd20265">
    <property type="entry name" value="Complex1_LYR_ETFRF1_LYRM5"/>
    <property type="match status" value="1"/>
</dbReference>
<dbReference type="GO" id="GO:0022904">
    <property type="term" value="P:respiratory electron transport chain"/>
    <property type="evidence" value="ECO:0007669"/>
    <property type="project" value="TreeGrafter"/>
</dbReference>
<proteinExistence type="inferred from homology"/>
<dbReference type="AlphaFoldDB" id="A0A9P8UMI2"/>
<reference evidence="2" key="1">
    <citation type="journal article" date="2021" name="Nat. Commun.">
        <title>Genetic determinants of endophytism in the Arabidopsis root mycobiome.</title>
        <authorList>
            <person name="Mesny F."/>
            <person name="Miyauchi S."/>
            <person name="Thiergart T."/>
            <person name="Pickel B."/>
            <person name="Atanasova L."/>
            <person name="Karlsson M."/>
            <person name="Huettel B."/>
            <person name="Barry K.W."/>
            <person name="Haridas S."/>
            <person name="Chen C."/>
            <person name="Bauer D."/>
            <person name="Andreopoulos W."/>
            <person name="Pangilinan J."/>
            <person name="LaButti K."/>
            <person name="Riley R."/>
            <person name="Lipzen A."/>
            <person name="Clum A."/>
            <person name="Drula E."/>
            <person name="Henrissat B."/>
            <person name="Kohler A."/>
            <person name="Grigoriev I.V."/>
            <person name="Martin F.M."/>
            <person name="Hacquard S."/>
        </authorList>
    </citation>
    <scope>NUCLEOTIDE SEQUENCE</scope>
    <source>
        <strain evidence="2">MPI-SDFR-AT-0073</strain>
    </source>
</reference>
<dbReference type="PANTHER" id="PTHR21024">
    <property type="entry name" value="GROWTH HORMONE-INDUCIBLE SOLUBLE PROTEIN-RELATED"/>
    <property type="match status" value="1"/>
</dbReference>
<dbReference type="GO" id="GO:0005739">
    <property type="term" value="C:mitochondrion"/>
    <property type="evidence" value="ECO:0007669"/>
    <property type="project" value="TreeGrafter"/>
</dbReference>
<comment type="similarity">
    <text evidence="1">Belongs to the complex I LYR family.</text>
</comment>
<comment type="caution">
    <text evidence="2">The sequence shown here is derived from an EMBL/GenBank/DDBJ whole genome shotgun (WGS) entry which is preliminary data.</text>
</comment>
<dbReference type="OrthoDB" id="10258445at2759"/>
<dbReference type="Proteomes" id="UP000758603">
    <property type="component" value="Unassembled WGS sequence"/>
</dbReference>
<dbReference type="InterPro" id="IPR045296">
    <property type="entry name" value="Complex1_LYR_ETFRF1_LYRM5"/>
</dbReference>
<accession>A0A9P8UMI2</accession>
<dbReference type="EMBL" id="JAGPXC010000003">
    <property type="protein sequence ID" value="KAH6654933.1"/>
    <property type="molecule type" value="Genomic_DNA"/>
</dbReference>
<evidence type="ECO:0000256" key="1">
    <source>
        <dbReference type="ARBA" id="ARBA00009508"/>
    </source>
</evidence>
<keyword evidence="3" id="KW-1185">Reference proteome</keyword>
<evidence type="ECO:0000313" key="2">
    <source>
        <dbReference type="EMBL" id="KAH6654933.1"/>
    </source>
</evidence>
<dbReference type="PANTHER" id="PTHR21024:SF0">
    <property type="entry name" value="ELECTRON TRANSFER FLAVOPROTEIN REGULATORY FACTOR 1"/>
    <property type="match status" value="1"/>
</dbReference>
<dbReference type="GeneID" id="70128662"/>
<evidence type="ECO:0000313" key="3">
    <source>
        <dbReference type="Proteomes" id="UP000758603"/>
    </source>
</evidence>
<dbReference type="GO" id="GO:0090324">
    <property type="term" value="P:negative regulation of oxidative phosphorylation"/>
    <property type="evidence" value="ECO:0007669"/>
    <property type="project" value="InterPro"/>
</dbReference>
<organism evidence="2 3">
    <name type="scientific">Truncatella angustata</name>
    <dbReference type="NCBI Taxonomy" id="152316"/>
    <lineage>
        <taxon>Eukaryota</taxon>
        <taxon>Fungi</taxon>
        <taxon>Dikarya</taxon>
        <taxon>Ascomycota</taxon>
        <taxon>Pezizomycotina</taxon>
        <taxon>Sordariomycetes</taxon>
        <taxon>Xylariomycetidae</taxon>
        <taxon>Amphisphaeriales</taxon>
        <taxon>Sporocadaceae</taxon>
        <taxon>Truncatella</taxon>
    </lineage>
</organism>
<gene>
    <name evidence="2" type="ORF">BKA67DRAFT_533882</name>
</gene>
<dbReference type="InterPro" id="IPR052000">
    <property type="entry name" value="ETFRF1"/>
</dbReference>
<sequence length="122" mass="13948">MPAPKPALRREVIAIYKELLNLGREYPQGFDYFRPRLHKAFMANAHLRDEEDIRKGIARADFVRKGRGGGIEIEALLRLAFYTVFSVTGSKHLTSARPRPYGVHDELLTSDRGTTKIARMHQ</sequence>